<keyword evidence="2" id="KW-0732">Signal</keyword>
<evidence type="ECO:0000313" key="3">
    <source>
        <dbReference type="EMBL" id="NHL00328.1"/>
    </source>
</evidence>
<dbReference type="Proteomes" id="UP000802098">
    <property type="component" value="Unassembled WGS sequence"/>
</dbReference>
<dbReference type="RefSeq" id="WP_009855549.1">
    <property type="nucleotide sequence ID" value="NZ_JAAOCD010000013.1"/>
</dbReference>
<keyword evidence="4" id="KW-1185">Reference proteome</keyword>
<accession>A0ABX0HZ86</accession>
<feature type="coiled-coil region" evidence="1">
    <location>
        <begin position="105"/>
        <end position="171"/>
    </location>
</feature>
<reference evidence="3 4" key="1">
    <citation type="submission" date="2020-03" db="EMBL/GenBank/DDBJ databases">
        <title>Rubrivivax benzoatilyticus JA2 (sequenced after 10 years sub-culturing).</title>
        <authorList>
            <person name="Gupta D."/>
            <person name="Chintalapati S."/>
            <person name="Chintalapati V.R."/>
        </authorList>
    </citation>
    <scope>NUCLEOTIDE SEQUENCE [LARGE SCALE GENOMIC DNA]</scope>
    <source>
        <strain evidence="3 4">JA2-Mal</strain>
    </source>
</reference>
<feature type="chain" id="PRO_5045696239" description="Chromosome partition protein Smc" evidence="2">
    <location>
        <begin position="25"/>
        <end position="240"/>
    </location>
</feature>
<keyword evidence="1" id="KW-0175">Coiled coil</keyword>
<name>A0ABX0HZ86_9BURK</name>
<feature type="signal peptide" evidence="2">
    <location>
        <begin position="1"/>
        <end position="24"/>
    </location>
</feature>
<comment type="caution">
    <text evidence="3">The sequence shown here is derived from an EMBL/GenBank/DDBJ whole genome shotgun (WGS) entry which is preliminary data.</text>
</comment>
<dbReference type="EMBL" id="JAAOCD010000013">
    <property type="protein sequence ID" value="NHL00328.1"/>
    <property type="molecule type" value="Genomic_DNA"/>
</dbReference>
<proteinExistence type="predicted"/>
<gene>
    <name evidence="3" type="ORF">G7087_18250</name>
</gene>
<organism evidence="3 4">
    <name type="scientific">Rubrivivax benzoatilyticus</name>
    <dbReference type="NCBI Taxonomy" id="316997"/>
    <lineage>
        <taxon>Bacteria</taxon>
        <taxon>Pseudomonadati</taxon>
        <taxon>Pseudomonadota</taxon>
        <taxon>Betaproteobacteria</taxon>
        <taxon>Burkholderiales</taxon>
        <taxon>Sphaerotilaceae</taxon>
        <taxon>Rubrivivax</taxon>
    </lineage>
</organism>
<evidence type="ECO:0000256" key="1">
    <source>
        <dbReference type="SAM" id="Coils"/>
    </source>
</evidence>
<dbReference type="PROSITE" id="PS51257">
    <property type="entry name" value="PROKAR_LIPOPROTEIN"/>
    <property type="match status" value="1"/>
</dbReference>
<sequence>MKRNLAPRLAAALLVAGSCTAVWAQNTPPAGKAAAPASGRTLLLGGSGVGGGPLLTRAQLRDCLERRDAVAAGRAEVEAERASLDAERPALAAEQDSLKADREKLNEFSQRSKELVARYSELNQRVQDWNQRMEDLGERTGPTAEREKRKLDREKAEIDKTRLALDAERQQLEQGAQGGVSAFNARAAAAEAKVVSWNERNLALAERTEKLNAERDLWAGECANRRYREDDEILLKKGAK</sequence>
<evidence type="ECO:0008006" key="5">
    <source>
        <dbReference type="Google" id="ProtNLM"/>
    </source>
</evidence>
<protein>
    <recommendedName>
        <fullName evidence="5">Chromosome partition protein Smc</fullName>
    </recommendedName>
</protein>
<evidence type="ECO:0000256" key="2">
    <source>
        <dbReference type="SAM" id="SignalP"/>
    </source>
</evidence>
<evidence type="ECO:0000313" key="4">
    <source>
        <dbReference type="Proteomes" id="UP000802098"/>
    </source>
</evidence>